<dbReference type="PANTHER" id="PTHR12949:SF0">
    <property type="entry name" value="DNA-DIRECTED RNA POLYMERASE III SUBUNIT RPC3"/>
    <property type="match status" value="1"/>
</dbReference>
<dbReference type="Pfam" id="PF08221">
    <property type="entry name" value="HTH_9"/>
    <property type="match status" value="1"/>
</dbReference>
<protein>
    <recommendedName>
        <fullName evidence="6">DNA-directed RNA polymerase III subunit RPC3</fullName>
        <shortName evidence="6">RNA polymerase III subunit C3</shortName>
    </recommendedName>
</protein>
<comment type="function">
    <text evidence="5 6">DNA-dependent RNA polymerase catalyzes the transcription of DNA into RNA using the four ribonucleoside triphosphates as substrates. Specific core component of RNA polymerase III which synthesizes small RNAs, such as 5S rRNA and tRNAs.</text>
</comment>
<keyword evidence="2 6" id="KW-0240">DNA-directed RNA polymerase</keyword>
<sequence>MADKEAVRLAEYIIRADFGNIVASVASILLHRGRMRLTEIAHFTKLPRRQVAGILITLVQHNLAWHCETELGQRTQEFFEMNLKECLMRLRWGRILELTQENMGEDARLVVQVVLQGGKLRLPHILQDQILGLDLITSPSKREVRKQQLTEVVYKLIINRYIQPTTPILHRTPYDEMLKKRKAKEKSRSALLSVKELAQIKSDVMGEMRDLVKEETSADKALLKAGVKRKADAGIGGSSKKHKGDELEMVDPKAMLRINYERFDCLFRNKLIELAVADRYNKAAGFIVKGLMNVISAEEDSLLLETSSTGGMQAVFTQMREHERDSLSLGFGGKSLTSKSKIHELLAGYAAILAGEDDQNAYRAEGVFLGRDIMAASASGPQYMVLFERICSRLKRQLLESFVEETQGPMGKRVFNAVMHGDKVTEEMVVSKALIKGDDARIKLSALKTASLVTFQAISRTADRSASRCTFLYYVDLSRAYQTILSRMYKSLANIHQRKEMIYQEYEETFNNSQRSDVLEKTGKMDERDQVNLVKMEKELDKLNTAQLRMETNVFVLRDLPGGPLSVR</sequence>
<dbReference type="InterPro" id="IPR039748">
    <property type="entry name" value="RPC3"/>
</dbReference>
<dbReference type="Pfam" id="PF05645">
    <property type="entry name" value="RNA_pol_Rpc82"/>
    <property type="match status" value="1"/>
</dbReference>
<evidence type="ECO:0000259" key="9">
    <source>
        <dbReference type="Pfam" id="PF22536"/>
    </source>
</evidence>
<proteinExistence type="inferred from homology"/>
<accession>A0A8K0JMR5</accession>
<evidence type="ECO:0000259" key="7">
    <source>
        <dbReference type="Pfam" id="PF05645"/>
    </source>
</evidence>
<evidence type="ECO:0000256" key="5">
    <source>
        <dbReference type="ARBA" id="ARBA00025127"/>
    </source>
</evidence>
<comment type="subunit">
    <text evidence="6">Component of the RNA polymerase III (Pol III) complex consisting of 17 subunits.</text>
</comment>
<evidence type="ECO:0000256" key="1">
    <source>
        <dbReference type="ARBA" id="ARBA00004123"/>
    </source>
</evidence>
<keyword evidence="3 6" id="KW-0804">Transcription</keyword>
<feature type="domain" description="RNA polymerase III Rpc82 C -terminal" evidence="7">
    <location>
        <begin position="155"/>
        <end position="301"/>
    </location>
</feature>
<evidence type="ECO:0000256" key="2">
    <source>
        <dbReference type="ARBA" id="ARBA00022478"/>
    </source>
</evidence>
<evidence type="ECO:0000313" key="11">
    <source>
        <dbReference type="Proteomes" id="UP000812966"/>
    </source>
</evidence>
<reference evidence="10" key="1">
    <citation type="submission" date="2020-04" db="EMBL/GenBank/DDBJ databases">
        <title>Analysis of mating type loci in Filobasidium floriforme.</title>
        <authorList>
            <person name="Nowrousian M."/>
        </authorList>
    </citation>
    <scope>NUCLEOTIDE SEQUENCE</scope>
    <source>
        <strain evidence="10">CBS 6242</strain>
    </source>
</reference>
<dbReference type="Pfam" id="PF22536">
    <property type="entry name" value="WHD_POLR3C"/>
    <property type="match status" value="1"/>
</dbReference>
<name>A0A8K0JMR5_9TREE</name>
<keyword evidence="4 6" id="KW-0539">Nucleus</keyword>
<dbReference type="InterPro" id="IPR008806">
    <property type="entry name" value="RNA_pol_III_Rpc82_C"/>
</dbReference>
<comment type="subcellular location">
    <subcellularLocation>
        <location evidence="1 6">Nucleus</location>
    </subcellularLocation>
</comment>
<dbReference type="GO" id="GO:0005666">
    <property type="term" value="C:RNA polymerase III complex"/>
    <property type="evidence" value="ECO:0007669"/>
    <property type="project" value="UniProtKB-UniRule"/>
</dbReference>
<feature type="domain" description="DNA-directed RNA polymerase III subunit RPC3 winged-helix" evidence="9">
    <location>
        <begin position="399"/>
        <end position="475"/>
    </location>
</feature>
<dbReference type="InterPro" id="IPR036388">
    <property type="entry name" value="WH-like_DNA-bd_sf"/>
</dbReference>
<dbReference type="InterPro" id="IPR055207">
    <property type="entry name" value="POLR3C_WHD"/>
</dbReference>
<dbReference type="InterPro" id="IPR013197">
    <property type="entry name" value="RNA_pol_III_RPC82-rel_HTH"/>
</dbReference>
<gene>
    <name evidence="10" type="ORF">FFLO_02498</name>
</gene>
<keyword evidence="11" id="KW-1185">Reference proteome</keyword>
<evidence type="ECO:0000256" key="3">
    <source>
        <dbReference type="ARBA" id="ARBA00023163"/>
    </source>
</evidence>
<evidence type="ECO:0000313" key="10">
    <source>
        <dbReference type="EMBL" id="KAG7562026.1"/>
    </source>
</evidence>
<dbReference type="AlphaFoldDB" id="A0A8K0JMR5"/>
<evidence type="ECO:0000259" key="8">
    <source>
        <dbReference type="Pfam" id="PF08221"/>
    </source>
</evidence>
<dbReference type="PANTHER" id="PTHR12949">
    <property type="entry name" value="RNA POLYMERASE III DNA DIRECTED -RELATED"/>
    <property type="match status" value="1"/>
</dbReference>
<evidence type="ECO:0000256" key="4">
    <source>
        <dbReference type="ARBA" id="ARBA00023242"/>
    </source>
</evidence>
<comment type="similarity">
    <text evidence="6">Belongs to the RNA polymerase beta chain family.</text>
</comment>
<dbReference type="Proteomes" id="UP000812966">
    <property type="component" value="Unassembled WGS sequence"/>
</dbReference>
<organism evidence="10 11">
    <name type="scientific">Filobasidium floriforme</name>
    <dbReference type="NCBI Taxonomy" id="5210"/>
    <lineage>
        <taxon>Eukaryota</taxon>
        <taxon>Fungi</taxon>
        <taxon>Dikarya</taxon>
        <taxon>Basidiomycota</taxon>
        <taxon>Agaricomycotina</taxon>
        <taxon>Tremellomycetes</taxon>
        <taxon>Filobasidiales</taxon>
        <taxon>Filobasidiaceae</taxon>
        <taxon>Filobasidium</taxon>
    </lineage>
</organism>
<dbReference type="GO" id="GO:0003697">
    <property type="term" value="F:single-stranded DNA binding"/>
    <property type="evidence" value="ECO:0007669"/>
    <property type="project" value="UniProtKB-UniRule"/>
</dbReference>
<evidence type="ECO:0000256" key="6">
    <source>
        <dbReference type="RuleBase" id="RU367076"/>
    </source>
</evidence>
<feature type="domain" description="RNA polymerase III subunit RPC82-related helix-turn-helix" evidence="8">
    <location>
        <begin position="9"/>
        <end position="64"/>
    </location>
</feature>
<dbReference type="Gene3D" id="1.10.10.10">
    <property type="entry name" value="Winged helix-like DNA-binding domain superfamily/Winged helix DNA-binding domain"/>
    <property type="match status" value="4"/>
</dbReference>
<dbReference type="EMBL" id="JABELV010000040">
    <property type="protein sequence ID" value="KAG7562026.1"/>
    <property type="molecule type" value="Genomic_DNA"/>
</dbReference>
<dbReference type="GO" id="GO:0006351">
    <property type="term" value="P:DNA-templated transcription"/>
    <property type="evidence" value="ECO:0007669"/>
    <property type="project" value="InterPro"/>
</dbReference>
<comment type="caution">
    <text evidence="10">The sequence shown here is derived from an EMBL/GenBank/DDBJ whole genome shotgun (WGS) entry which is preliminary data.</text>
</comment>